<evidence type="ECO:0000313" key="2">
    <source>
        <dbReference type="EMBL" id="KAF0292440.1"/>
    </source>
</evidence>
<comment type="caution">
    <text evidence="2">The sequence shown here is derived from an EMBL/GenBank/DDBJ whole genome shotgun (WGS) entry which is preliminary data.</text>
</comment>
<dbReference type="Proteomes" id="UP000440578">
    <property type="component" value="Unassembled WGS sequence"/>
</dbReference>
<organism evidence="2 3">
    <name type="scientific">Amphibalanus amphitrite</name>
    <name type="common">Striped barnacle</name>
    <name type="synonym">Balanus amphitrite</name>
    <dbReference type="NCBI Taxonomy" id="1232801"/>
    <lineage>
        <taxon>Eukaryota</taxon>
        <taxon>Metazoa</taxon>
        <taxon>Ecdysozoa</taxon>
        <taxon>Arthropoda</taxon>
        <taxon>Crustacea</taxon>
        <taxon>Multicrustacea</taxon>
        <taxon>Cirripedia</taxon>
        <taxon>Thoracica</taxon>
        <taxon>Thoracicalcarea</taxon>
        <taxon>Balanomorpha</taxon>
        <taxon>Balanoidea</taxon>
        <taxon>Balanidae</taxon>
        <taxon>Amphibalaninae</taxon>
        <taxon>Amphibalanus</taxon>
    </lineage>
</organism>
<name>A0A6A4VM43_AMPAM</name>
<dbReference type="InterPro" id="IPR027967">
    <property type="entry name" value="DUF4612"/>
</dbReference>
<protein>
    <submittedName>
        <fullName evidence="2">Uncharacterized protein</fullName>
    </submittedName>
</protein>
<proteinExistence type="predicted"/>
<reference evidence="2 3" key="1">
    <citation type="submission" date="2019-07" db="EMBL/GenBank/DDBJ databases">
        <title>Draft genome assembly of a fouling barnacle, Amphibalanus amphitrite (Darwin, 1854): The first reference genome for Thecostraca.</title>
        <authorList>
            <person name="Kim W."/>
        </authorList>
    </citation>
    <scope>NUCLEOTIDE SEQUENCE [LARGE SCALE GENOMIC DNA]</scope>
    <source>
        <strain evidence="2">SNU_AA5</strain>
        <tissue evidence="2">Soma without cirri and trophi</tissue>
    </source>
</reference>
<feature type="compositionally biased region" description="Basic and acidic residues" evidence="1">
    <location>
        <begin position="192"/>
        <end position="204"/>
    </location>
</feature>
<keyword evidence="3" id="KW-1185">Reference proteome</keyword>
<feature type="region of interest" description="Disordered" evidence="1">
    <location>
        <begin position="176"/>
        <end position="231"/>
    </location>
</feature>
<dbReference type="Pfam" id="PF15389">
    <property type="entry name" value="DUF4612"/>
    <property type="match status" value="1"/>
</dbReference>
<feature type="region of interest" description="Disordered" evidence="1">
    <location>
        <begin position="17"/>
        <end position="49"/>
    </location>
</feature>
<dbReference type="AlphaFoldDB" id="A0A6A4VM43"/>
<evidence type="ECO:0000256" key="1">
    <source>
        <dbReference type="SAM" id="MobiDB-lite"/>
    </source>
</evidence>
<dbReference type="OrthoDB" id="5919401at2759"/>
<accession>A0A6A4VM43</accession>
<evidence type="ECO:0000313" key="3">
    <source>
        <dbReference type="Proteomes" id="UP000440578"/>
    </source>
</evidence>
<sequence length="314" mass="33980">MGAHLLRTDDLQRGLWLPSDVGRGKRRGGERRGSVSAADVSADDTSVGGEVVNDTKKAKNSRTPVVATPVLNQTKVLSASQLEFFRQLDQKIEQGRNLNPELCMYHFPTLCPCQTDLWSVPQGQDLDPAQAEEETRARMALLLQHWDEVIHSRPGTTRPRPCSLASSYSSSLLANGAAQRGAPLPPAAEGAEDTRDGPRLERNVRSSRRSMRSARADSTEESAPAPSAAAAGAATVPAAPALDDNQLVTKLIQLGDAYVHDLDADDPDSFVRLGRRSSNYEEPAILEESEAAHARGEYGKSSLVLRTVLDDKVH</sequence>
<gene>
    <name evidence="2" type="ORF">FJT64_009559</name>
</gene>
<dbReference type="EMBL" id="VIIS01001812">
    <property type="protein sequence ID" value="KAF0292440.1"/>
    <property type="molecule type" value="Genomic_DNA"/>
</dbReference>